<gene>
    <name evidence="2" type="ORF">ACFQGB_02235</name>
</gene>
<evidence type="ECO:0008006" key="4">
    <source>
        <dbReference type="Google" id="ProtNLM"/>
    </source>
</evidence>
<feature type="compositionally biased region" description="Acidic residues" evidence="1">
    <location>
        <begin position="110"/>
        <end position="127"/>
    </location>
</feature>
<reference evidence="2 3" key="1">
    <citation type="journal article" date="2019" name="Int. J. Syst. Evol. Microbiol.">
        <title>The Global Catalogue of Microorganisms (GCM) 10K type strain sequencing project: providing services to taxonomists for standard genome sequencing and annotation.</title>
        <authorList>
            <consortium name="The Broad Institute Genomics Platform"/>
            <consortium name="The Broad Institute Genome Sequencing Center for Infectious Disease"/>
            <person name="Wu L."/>
            <person name="Ma J."/>
        </authorList>
    </citation>
    <scope>NUCLEOTIDE SEQUENCE [LARGE SCALE GENOMIC DNA]</scope>
    <source>
        <strain evidence="2 3">GX26</strain>
    </source>
</reference>
<accession>A0ABD5VC71</accession>
<proteinExistence type="predicted"/>
<dbReference type="Proteomes" id="UP001596395">
    <property type="component" value="Unassembled WGS sequence"/>
</dbReference>
<keyword evidence="3" id="KW-1185">Reference proteome</keyword>
<dbReference type="EMBL" id="JBHSXN010000001">
    <property type="protein sequence ID" value="MFC6951672.1"/>
    <property type="molecule type" value="Genomic_DNA"/>
</dbReference>
<organism evidence="2 3">
    <name type="scientific">Halorubellus litoreus</name>
    <dbReference type="NCBI Taxonomy" id="755308"/>
    <lineage>
        <taxon>Archaea</taxon>
        <taxon>Methanobacteriati</taxon>
        <taxon>Methanobacteriota</taxon>
        <taxon>Stenosarchaea group</taxon>
        <taxon>Halobacteria</taxon>
        <taxon>Halobacteriales</taxon>
        <taxon>Halorubellaceae</taxon>
        <taxon>Halorubellus</taxon>
    </lineage>
</organism>
<feature type="region of interest" description="Disordered" evidence="1">
    <location>
        <begin position="38"/>
        <end position="127"/>
    </location>
</feature>
<evidence type="ECO:0000313" key="2">
    <source>
        <dbReference type="EMBL" id="MFC6951672.1"/>
    </source>
</evidence>
<dbReference type="Pfam" id="PF24362">
    <property type="entry name" value="DUF7518"/>
    <property type="match status" value="1"/>
</dbReference>
<dbReference type="SUPFAM" id="SSF57997">
    <property type="entry name" value="Tropomyosin"/>
    <property type="match status" value="1"/>
</dbReference>
<dbReference type="Gene3D" id="1.20.5.170">
    <property type="match status" value="1"/>
</dbReference>
<feature type="compositionally biased region" description="Basic and acidic residues" evidence="1">
    <location>
        <begin position="95"/>
        <end position="108"/>
    </location>
</feature>
<dbReference type="AlphaFoldDB" id="A0ABD5VC71"/>
<protein>
    <recommendedName>
        <fullName evidence="4">Chromosome segregation protein SMC</fullName>
    </recommendedName>
</protein>
<evidence type="ECO:0000313" key="3">
    <source>
        <dbReference type="Proteomes" id="UP001596395"/>
    </source>
</evidence>
<comment type="caution">
    <text evidence="2">The sequence shown here is derived from an EMBL/GenBank/DDBJ whole genome shotgun (WGS) entry which is preliminary data.</text>
</comment>
<sequence>MPTNRVEELEATVAELESTVRGLTEELVETKERVRILEAELDADPQTVVEDADPNVDLGADESPAQTTARGDIPESEATDTEIVTPEAGQEDVAEATKEAVEGDKPTESEAGDDSEDSDVGDDIIVA</sequence>
<evidence type="ECO:0000256" key="1">
    <source>
        <dbReference type="SAM" id="MobiDB-lite"/>
    </source>
</evidence>
<dbReference type="InterPro" id="IPR055940">
    <property type="entry name" value="DUF7518"/>
</dbReference>
<dbReference type="RefSeq" id="WP_336349683.1">
    <property type="nucleotide sequence ID" value="NZ_JAZAQL010000001.1"/>
</dbReference>
<name>A0ABD5VC71_9EURY</name>